<dbReference type="eggNOG" id="KOG4250">
    <property type="taxonomic scope" value="Eukaryota"/>
</dbReference>
<keyword evidence="8" id="KW-0067">ATP-binding</keyword>
<accession>A0A158NQY2</accession>
<dbReference type="GO" id="GO:0008385">
    <property type="term" value="C:IkappaB kinase complex"/>
    <property type="evidence" value="ECO:0007669"/>
    <property type="project" value="TreeGrafter"/>
</dbReference>
<dbReference type="InterPro" id="IPR046375">
    <property type="entry name" value="IKBKB_SDD_sf"/>
</dbReference>
<evidence type="ECO:0000256" key="8">
    <source>
        <dbReference type="ARBA" id="ARBA00022840"/>
    </source>
</evidence>
<dbReference type="GO" id="GO:0033209">
    <property type="term" value="P:tumor necrosis factor-mediated signaling pathway"/>
    <property type="evidence" value="ECO:0007669"/>
    <property type="project" value="TreeGrafter"/>
</dbReference>
<dbReference type="KEGG" id="acep:105623150"/>
<gene>
    <name evidence="12" type="primary">105623150</name>
</gene>
<dbReference type="Gene3D" id="3.10.20.90">
    <property type="entry name" value="Phosphatidylinositol 3-kinase Catalytic Subunit, Chain A, domain 1"/>
    <property type="match status" value="1"/>
</dbReference>
<dbReference type="AlphaFoldDB" id="A0A158NQY2"/>
<evidence type="ECO:0000256" key="1">
    <source>
        <dbReference type="ARBA" id="ARBA00004496"/>
    </source>
</evidence>
<organism evidence="12 13">
    <name type="scientific">Atta cephalotes</name>
    <name type="common">Leafcutter ant</name>
    <dbReference type="NCBI Taxonomy" id="12957"/>
    <lineage>
        <taxon>Eukaryota</taxon>
        <taxon>Metazoa</taxon>
        <taxon>Ecdysozoa</taxon>
        <taxon>Arthropoda</taxon>
        <taxon>Hexapoda</taxon>
        <taxon>Insecta</taxon>
        <taxon>Pterygota</taxon>
        <taxon>Neoptera</taxon>
        <taxon>Endopterygota</taxon>
        <taxon>Hymenoptera</taxon>
        <taxon>Apocrita</taxon>
        <taxon>Aculeata</taxon>
        <taxon>Formicoidea</taxon>
        <taxon>Formicidae</taxon>
        <taxon>Myrmicinae</taxon>
        <taxon>Atta</taxon>
    </lineage>
</organism>
<proteinExistence type="predicted"/>
<evidence type="ECO:0000256" key="3">
    <source>
        <dbReference type="ARBA" id="ARBA00022490"/>
    </source>
</evidence>
<dbReference type="PANTHER" id="PTHR22969">
    <property type="entry name" value="IKB KINASE"/>
    <property type="match status" value="1"/>
</dbReference>
<dbReference type="GO" id="GO:0005524">
    <property type="term" value="F:ATP binding"/>
    <property type="evidence" value="ECO:0007669"/>
    <property type="project" value="UniProtKB-KW"/>
</dbReference>
<keyword evidence="6" id="KW-0547">Nucleotide-binding</keyword>
<comment type="catalytic activity">
    <reaction evidence="9">
        <text>L-seryl-[I-kappa-B protein] + ATP = O-phospho-L-seryl-[I-kappa-B protein] + ADP + H(+)</text>
        <dbReference type="Rhea" id="RHEA:19073"/>
        <dbReference type="Rhea" id="RHEA-COMP:13698"/>
        <dbReference type="Rhea" id="RHEA-COMP:13699"/>
        <dbReference type="ChEBI" id="CHEBI:15378"/>
        <dbReference type="ChEBI" id="CHEBI:29999"/>
        <dbReference type="ChEBI" id="CHEBI:30616"/>
        <dbReference type="ChEBI" id="CHEBI:83421"/>
        <dbReference type="ChEBI" id="CHEBI:456216"/>
        <dbReference type="EC" id="2.7.11.10"/>
    </reaction>
</comment>
<dbReference type="InParanoid" id="A0A158NQY2"/>
<feature type="domain" description="Protein kinase" evidence="11">
    <location>
        <begin position="24"/>
        <end position="313"/>
    </location>
</feature>
<dbReference type="PANTHER" id="PTHR22969:SF17">
    <property type="entry name" value="INHIBITOR OF NUCLEAR FACTOR KAPPA-B KINASE SUBUNIT BETA"/>
    <property type="match status" value="1"/>
</dbReference>
<evidence type="ECO:0000256" key="2">
    <source>
        <dbReference type="ARBA" id="ARBA00012442"/>
    </source>
</evidence>
<keyword evidence="10" id="KW-0175">Coiled coil</keyword>
<dbReference type="EMBL" id="ADTU01023703">
    <property type="status" value="NOT_ANNOTATED_CDS"/>
    <property type="molecule type" value="Genomic_DNA"/>
</dbReference>
<feature type="coiled-coil region" evidence="10">
    <location>
        <begin position="592"/>
        <end position="619"/>
    </location>
</feature>
<evidence type="ECO:0000256" key="9">
    <source>
        <dbReference type="ARBA" id="ARBA00048789"/>
    </source>
</evidence>
<dbReference type="GO" id="GO:0045944">
    <property type="term" value="P:positive regulation of transcription by RNA polymerase II"/>
    <property type="evidence" value="ECO:0007669"/>
    <property type="project" value="TreeGrafter"/>
</dbReference>
<evidence type="ECO:0000313" key="13">
    <source>
        <dbReference type="Proteomes" id="UP000005205"/>
    </source>
</evidence>
<dbReference type="OrthoDB" id="267381at2759"/>
<sequence length="701" mass="82175">MQVNERQHRHIAEYKFEMTSNDDWKLNRVLGSGGFGIVELWIHVQSGKKIAIKRCKCNYSQLMPIQRKRWAHEVFIMKRLKHPNIVRTGCIPFKLPNVEENEPILCMEYCRKGDLRKILNQPENCCGINETEAIKVMSEISSAVKYLHSYNITHRDLKPENIVLQDEQNMISYKLIDVGYAKELGETSTSASLVGTLNYVAPELLWKEKYSCSVDYWSLGILFYELVTGTRPFLPTMQHTMEWMKYIKNKSYDDIHAYVSEGKVIFGKDIQNPTHLSNCLRNKMVQWFQLVLQWDPHKRGKMVDKFGTSHLAVFTMLQDTLLNKILYVFCLPFYKINTYEIDSNTTLRDLQLLIEKDTNIEVEHQVLTDYKGVTLIESTMSLASQINDHVLFLFRNGCYLIEDIPTLNIPTAVEKMMTQSKNELNYEVLKNYYRHTIYFTKAEVYLFQLYIFALSINMDLLHQKIDKFNSSMKKTLENTKILTDQVHTIRMKHMNTTDEDVADKRKIQTYLNKVDKLVSAADQIKMKFMSLKEDNNKLRDQAQATDYIGNLSVLYDKICDVYLKFKEESPHKTAKPLDMSKLVFEFISTREAQLCNENIIDITRQIDKLQDELSKLEKVFISVTAMTELYWEEYQRMTQSDTNSVPQQSNNYQSVNISTTELSSIIQSEDNVIYNNLIMRYMLDNLIIQMQKKYLEVLKLD</sequence>
<evidence type="ECO:0000259" key="11">
    <source>
        <dbReference type="PROSITE" id="PS50011"/>
    </source>
</evidence>
<dbReference type="EnsemblMetazoa" id="XM_012204550.1">
    <property type="protein sequence ID" value="XP_012059940.1"/>
    <property type="gene ID" value="LOC105623150"/>
</dbReference>
<dbReference type="InterPro" id="IPR029071">
    <property type="entry name" value="Ubiquitin-like_domsf"/>
</dbReference>
<dbReference type="PROSITE" id="PS50011">
    <property type="entry name" value="PROTEIN_KINASE_DOM"/>
    <property type="match status" value="1"/>
</dbReference>
<dbReference type="Proteomes" id="UP000005205">
    <property type="component" value="Unassembled WGS sequence"/>
</dbReference>
<reference evidence="12" key="2">
    <citation type="submission" date="2016-04" db="UniProtKB">
        <authorList>
            <consortium name="EnsemblMetazoa"/>
        </authorList>
    </citation>
    <scope>IDENTIFICATION</scope>
</reference>
<evidence type="ECO:0000313" key="12">
    <source>
        <dbReference type="EnsemblMetazoa" id="XP_012059940.1"/>
    </source>
</evidence>
<evidence type="ECO:0000256" key="6">
    <source>
        <dbReference type="ARBA" id="ARBA00022741"/>
    </source>
</evidence>
<evidence type="ECO:0000256" key="7">
    <source>
        <dbReference type="ARBA" id="ARBA00022777"/>
    </source>
</evidence>
<keyword evidence="4" id="KW-0723">Serine/threonine-protein kinase</keyword>
<evidence type="ECO:0000256" key="10">
    <source>
        <dbReference type="SAM" id="Coils"/>
    </source>
</evidence>
<evidence type="ECO:0000256" key="4">
    <source>
        <dbReference type="ARBA" id="ARBA00022527"/>
    </source>
</evidence>
<dbReference type="SMART" id="SM00220">
    <property type="entry name" value="S_TKc"/>
    <property type="match status" value="1"/>
</dbReference>
<dbReference type="InterPro" id="IPR008271">
    <property type="entry name" value="Ser/Thr_kinase_AS"/>
</dbReference>
<reference evidence="13" key="1">
    <citation type="journal article" date="2011" name="PLoS Genet.">
        <title>The genome sequence of the leaf-cutter ant Atta cephalotes reveals insights into its obligate symbiotic lifestyle.</title>
        <authorList>
            <person name="Suen G."/>
            <person name="Teiling C."/>
            <person name="Li L."/>
            <person name="Holt C."/>
            <person name="Abouheif E."/>
            <person name="Bornberg-Bauer E."/>
            <person name="Bouffard P."/>
            <person name="Caldera E.J."/>
            <person name="Cash E."/>
            <person name="Cavanaugh A."/>
            <person name="Denas O."/>
            <person name="Elhaik E."/>
            <person name="Fave M.J."/>
            <person name="Gadau J."/>
            <person name="Gibson J.D."/>
            <person name="Graur D."/>
            <person name="Grubbs K.J."/>
            <person name="Hagen D.E."/>
            <person name="Harkins T.T."/>
            <person name="Helmkampf M."/>
            <person name="Hu H."/>
            <person name="Johnson B.R."/>
            <person name="Kim J."/>
            <person name="Marsh S.E."/>
            <person name="Moeller J.A."/>
            <person name="Munoz-Torres M.C."/>
            <person name="Murphy M.C."/>
            <person name="Naughton M.C."/>
            <person name="Nigam S."/>
            <person name="Overson R."/>
            <person name="Rajakumar R."/>
            <person name="Reese J.T."/>
            <person name="Scott J.J."/>
            <person name="Smith C.R."/>
            <person name="Tao S."/>
            <person name="Tsutsui N.D."/>
            <person name="Viljakainen L."/>
            <person name="Wissler L."/>
            <person name="Yandell M.D."/>
            <person name="Zimmer F."/>
            <person name="Taylor J."/>
            <person name="Slater S.C."/>
            <person name="Clifton S.W."/>
            <person name="Warren W.C."/>
            <person name="Elsik C.G."/>
            <person name="Smith C.D."/>
            <person name="Weinstock G.M."/>
            <person name="Gerardo N.M."/>
            <person name="Currie C.R."/>
        </authorList>
    </citation>
    <scope>NUCLEOTIDE SEQUENCE [LARGE SCALE GENOMIC DNA]</scope>
</reference>
<dbReference type="STRING" id="12957.A0A158NQY2"/>
<name>A0A158NQY2_ATTCE</name>
<dbReference type="GO" id="GO:0008384">
    <property type="term" value="F:IkappaB kinase activity"/>
    <property type="evidence" value="ECO:0007669"/>
    <property type="project" value="UniProtKB-EC"/>
</dbReference>
<dbReference type="InterPro" id="IPR000719">
    <property type="entry name" value="Prot_kinase_dom"/>
</dbReference>
<comment type="subcellular location">
    <subcellularLocation>
        <location evidence="1">Cytoplasm</location>
    </subcellularLocation>
</comment>
<dbReference type="PROSITE" id="PS00108">
    <property type="entry name" value="PROTEIN_KINASE_ST"/>
    <property type="match status" value="1"/>
</dbReference>
<dbReference type="SUPFAM" id="SSF56112">
    <property type="entry name" value="Protein kinase-like (PK-like)"/>
    <property type="match status" value="1"/>
</dbReference>
<dbReference type="SUPFAM" id="SSF54236">
    <property type="entry name" value="Ubiquitin-like"/>
    <property type="match status" value="1"/>
</dbReference>
<dbReference type="Pfam" id="PF00069">
    <property type="entry name" value="Pkinase"/>
    <property type="match status" value="1"/>
</dbReference>
<protein>
    <recommendedName>
        <fullName evidence="2">IkappaB kinase</fullName>
        <ecNumber evidence="2">2.7.11.10</ecNumber>
    </recommendedName>
</protein>
<dbReference type="Gene3D" id="1.10.510.10">
    <property type="entry name" value="Transferase(Phosphotransferase) domain 1"/>
    <property type="match status" value="1"/>
</dbReference>
<keyword evidence="5" id="KW-0808">Transferase</keyword>
<dbReference type="InterPro" id="IPR051180">
    <property type="entry name" value="IKK"/>
</dbReference>
<keyword evidence="3" id="KW-0963">Cytoplasm</keyword>
<dbReference type="Gene3D" id="1.20.1270.250">
    <property type="match status" value="1"/>
</dbReference>
<keyword evidence="7" id="KW-0418">Kinase</keyword>
<dbReference type="InterPro" id="IPR011009">
    <property type="entry name" value="Kinase-like_dom_sf"/>
</dbReference>
<keyword evidence="13" id="KW-1185">Reference proteome</keyword>
<evidence type="ECO:0000256" key="5">
    <source>
        <dbReference type="ARBA" id="ARBA00022679"/>
    </source>
</evidence>
<dbReference type="EC" id="2.7.11.10" evidence="2"/>